<protein>
    <recommendedName>
        <fullName evidence="1">Reverse transcriptase domain-containing protein</fullName>
    </recommendedName>
</protein>
<dbReference type="EMBL" id="JBEUOH010000006">
    <property type="protein sequence ID" value="KAL0893100.1"/>
    <property type="molecule type" value="Genomic_DNA"/>
</dbReference>
<dbReference type="Proteomes" id="UP001549920">
    <property type="component" value="Unassembled WGS sequence"/>
</dbReference>
<dbReference type="InterPro" id="IPR000477">
    <property type="entry name" value="RT_dom"/>
</dbReference>
<organism evidence="2 3">
    <name type="scientific">Loxostege sticticalis</name>
    <name type="common">Beet webworm moth</name>
    <dbReference type="NCBI Taxonomy" id="481309"/>
    <lineage>
        <taxon>Eukaryota</taxon>
        <taxon>Metazoa</taxon>
        <taxon>Ecdysozoa</taxon>
        <taxon>Arthropoda</taxon>
        <taxon>Hexapoda</taxon>
        <taxon>Insecta</taxon>
        <taxon>Pterygota</taxon>
        <taxon>Neoptera</taxon>
        <taxon>Endopterygota</taxon>
        <taxon>Lepidoptera</taxon>
        <taxon>Glossata</taxon>
        <taxon>Ditrysia</taxon>
        <taxon>Pyraloidea</taxon>
        <taxon>Crambidae</taxon>
        <taxon>Pyraustinae</taxon>
        <taxon>Loxostege</taxon>
    </lineage>
</organism>
<dbReference type="InterPro" id="IPR036691">
    <property type="entry name" value="Endo/exonu/phosph_ase_sf"/>
</dbReference>
<dbReference type="PANTHER" id="PTHR47510:SF3">
    <property type="entry name" value="ENDO_EXONUCLEASE_PHOSPHATASE DOMAIN-CONTAINING PROTEIN"/>
    <property type="match status" value="1"/>
</dbReference>
<dbReference type="Gene3D" id="3.60.10.10">
    <property type="entry name" value="Endonuclease/exonuclease/phosphatase"/>
    <property type="match status" value="1"/>
</dbReference>
<sequence>MASEINELKNVTNLNSYFKYLPNPHHLTVMHVNIRSLSKYFANLLQSINNVKSSLDIIVITEAGISDSVKKVYEIDGYRMYTNLRNYKKGGGIIVYVSSKLKFELINSCIPYCESIIGLIVHQCSEILLYALYRPPDWNKYIFTHELSNHLSLHSGLKDVILIGDININIRNHNGITDRYLNTLADMGLLCGITEYTRIELLKGKITKSCIDHIFCRFRTGDLCTAALHTTLADHRMIVLSCIGMRRTQGVSKVATKYDHTTLNRELNKIDWRDAEVMTSPIDIYKYIESSFLKCYEKSKITYLNSTKNIKEEWVTNKVIRSCHDRDKLFKECKKDLNNISLRLQYNKLRNKTNRIVNEARNNYYNKLIIDNKKDTKKLWQILNKISGRISQSVDDVIKKAFDSANEVTLANNFALSFDRSVKSILPTCSAPLLNQTSYSHKLNRSIYFKKATKKDVAKIIKNINPHKAPGCDKIRMIDINLLQEKLLGVISNLINTSIKTGIYPTNLKKGIVRPIYKKGAHNCYDNYRPITILPTVNKIVEKYVCRLITSFYESNNVLNGFRTKKNTSMLLSKFTDEINDHPDSKKHVLIVFIDYSKAFDTLRHCTLLQKLENTGIRGPLLNWCENYMKERSYVVKLGETHSHPISITVGTAQGSVLGPLHYLTHNKPNRYARLVAHSHDCLHTDQTNCTCEPIERVSQQTYLGLVIDDRLNWGSHIESLTNKLRAILARFYAIKTKVPYKILRNLYLALVESLISYGITSYGRTFKTYLNKIYSIQLRFLKLIVPKNVKLQHVGNYHDLFKFCKIIPIHQKVQYSLLTEQYYREDICIPIKHNKLTRKATSKKMNIFRANNIYGQRTSKYIIPRLINAIPTHVTEMINKNNIKRTLKKHYQTNLFM</sequence>
<evidence type="ECO:0000313" key="2">
    <source>
        <dbReference type="EMBL" id="KAL0893100.1"/>
    </source>
</evidence>
<feature type="domain" description="Reverse transcriptase" evidence="1">
    <location>
        <begin position="497"/>
        <end position="737"/>
    </location>
</feature>
<comment type="caution">
    <text evidence="2">The sequence shown here is derived from an EMBL/GenBank/DDBJ whole genome shotgun (WGS) entry which is preliminary data.</text>
</comment>
<dbReference type="PANTHER" id="PTHR47510">
    <property type="entry name" value="REVERSE TRANSCRIPTASE DOMAIN-CONTAINING PROTEIN"/>
    <property type="match status" value="1"/>
</dbReference>
<dbReference type="PROSITE" id="PS50878">
    <property type="entry name" value="RT_POL"/>
    <property type="match status" value="1"/>
</dbReference>
<proteinExistence type="predicted"/>
<evidence type="ECO:0000313" key="3">
    <source>
        <dbReference type="Proteomes" id="UP001549920"/>
    </source>
</evidence>
<dbReference type="Pfam" id="PF00078">
    <property type="entry name" value="RVT_1"/>
    <property type="match status" value="1"/>
</dbReference>
<gene>
    <name evidence="2" type="ORF">ABMA27_014739</name>
</gene>
<dbReference type="InterPro" id="IPR043502">
    <property type="entry name" value="DNA/RNA_pol_sf"/>
</dbReference>
<name>A0ABR3IA18_LOXSC</name>
<evidence type="ECO:0000259" key="1">
    <source>
        <dbReference type="PROSITE" id="PS50878"/>
    </source>
</evidence>
<reference evidence="2 3" key="1">
    <citation type="submission" date="2024-06" db="EMBL/GenBank/DDBJ databases">
        <title>A chromosome-level genome assembly of beet webworm, Loxostege sticticalis.</title>
        <authorList>
            <person name="Zhang Y."/>
        </authorList>
    </citation>
    <scope>NUCLEOTIDE SEQUENCE [LARGE SCALE GENOMIC DNA]</scope>
    <source>
        <strain evidence="2">AQ026</strain>
        <tissue evidence="2">Whole body</tissue>
    </source>
</reference>
<dbReference type="SUPFAM" id="SSF56219">
    <property type="entry name" value="DNase I-like"/>
    <property type="match status" value="1"/>
</dbReference>
<accession>A0ABR3IA18</accession>
<keyword evidence="3" id="KW-1185">Reference proteome</keyword>
<dbReference type="SUPFAM" id="SSF56672">
    <property type="entry name" value="DNA/RNA polymerases"/>
    <property type="match status" value="1"/>
</dbReference>